<gene>
    <name evidence="1" type="ORF">D1614_05055</name>
</gene>
<comment type="caution">
    <text evidence="1">The sequence shown here is derived from an EMBL/GenBank/DDBJ whole genome shotgun (WGS) entry which is preliminary data.</text>
</comment>
<dbReference type="EMBL" id="QWGR01000002">
    <property type="protein sequence ID" value="RIJ50116.1"/>
    <property type="molecule type" value="Genomic_DNA"/>
</dbReference>
<dbReference type="AlphaFoldDB" id="A0A399T1E5"/>
<evidence type="ECO:0000313" key="2">
    <source>
        <dbReference type="Proteomes" id="UP000265926"/>
    </source>
</evidence>
<evidence type="ECO:0008006" key="3">
    <source>
        <dbReference type="Google" id="ProtNLM"/>
    </source>
</evidence>
<proteinExistence type="predicted"/>
<sequence>MTYYIENMFSIIRYLMAGLLLVSIASAKAQEPARENSFAINGWTNIAREGCNHFGLVDLSHEWKPSPYFGLDLGGGFGWLSCYDLQKTSAGIGAYEKLYLREMSGSFRLVRGKLTAYLPVWRDDDDVTRIQGFVSMVGGVTSAISVDGKLEYYKTGQAIKASSKSDGHFFRGFEIGLWGSFSRHWAMKLYLGGNNIHFDKAVKGLNAEVGKFPVHFDSHVPNAYSGFSLIYTYHFTRKNGR</sequence>
<dbReference type="RefSeq" id="WP_119436803.1">
    <property type="nucleotide sequence ID" value="NZ_QWGR01000002.1"/>
</dbReference>
<dbReference type="Proteomes" id="UP000265926">
    <property type="component" value="Unassembled WGS sequence"/>
</dbReference>
<reference evidence="1 2" key="1">
    <citation type="submission" date="2018-08" db="EMBL/GenBank/DDBJ databases">
        <title>Pallidiluteibacterium maritimus gen. nov., sp. nov., isolated from coastal sediment.</title>
        <authorList>
            <person name="Zhou L.Y."/>
        </authorList>
    </citation>
    <scope>NUCLEOTIDE SEQUENCE [LARGE SCALE GENOMIC DNA]</scope>
    <source>
        <strain evidence="1 2">XSD2</strain>
    </source>
</reference>
<accession>A0A399T1E5</accession>
<name>A0A399T1E5_9BACT</name>
<evidence type="ECO:0000313" key="1">
    <source>
        <dbReference type="EMBL" id="RIJ50116.1"/>
    </source>
</evidence>
<protein>
    <recommendedName>
        <fullName evidence="3">Outer membrane protein beta-barrel domain-containing protein</fullName>
    </recommendedName>
</protein>
<organism evidence="1 2">
    <name type="scientific">Maribellus luteus</name>
    <dbReference type="NCBI Taxonomy" id="2305463"/>
    <lineage>
        <taxon>Bacteria</taxon>
        <taxon>Pseudomonadati</taxon>
        <taxon>Bacteroidota</taxon>
        <taxon>Bacteroidia</taxon>
        <taxon>Marinilabiliales</taxon>
        <taxon>Prolixibacteraceae</taxon>
        <taxon>Maribellus</taxon>
    </lineage>
</organism>
<keyword evidence="2" id="KW-1185">Reference proteome</keyword>